<gene>
    <name evidence="2" type="ORF">FUSO3_06395</name>
</gene>
<dbReference type="InterPro" id="IPR007936">
    <property type="entry name" value="VapE-like_dom"/>
</dbReference>
<dbReference type="AlphaFoldDB" id="A0AB73BVW2"/>
<dbReference type="Proteomes" id="UP000027473">
    <property type="component" value="Unassembled WGS sequence"/>
</dbReference>
<dbReference type="Pfam" id="PF05272">
    <property type="entry name" value="VapE-like_dom"/>
    <property type="match status" value="1"/>
</dbReference>
<evidence type="ECO:0000313" key="2">
    <source>
        <dbReference type="EMBL" id="KDE62998.1"/>
    </source>
</evidence>
<feature type="domain" description="Virulence-associated protein E-like" evidence="1">
    <location>
        <begin position="2"/>
        <end position="59"/>
    </location>
</feature>
<evidence type="ECO:0000259" key="1">
    <source>
        <dbReference type="Pfam" id="PF05272"/>
    </source>
</evidence>
<dbReference type="EMBL" id="JAAC01000102">
    <property type="protein sequence ID" value="KDE62998.1"/>
    <property type="molecule type" value="Genomic_DNA"/>
</dbReference>
<organism evidence="2 3">
    <name type="scientific">Fusobacterium necrophorum BL</name>
    <dbReference type="NCBI Taxonomy" id="1441732"/>
    <lineage>
        <taxon>Bacteria</taxon>
        <taxon>Fusobacteriati</taxon>
        <taxon>Fusobacteriota</taxon>
        <taxon>Fusobacteriia</taxon>
        <taxon>Fusobacteriales</taxon>
        <taxon>Fusobacteriaceae</taxon>
        <taxon>Fusobacterium</taxon>
    </lineage>
</organism>
<comment type="caution">
    <text evidence="2">The sequence shown here is derived from an EMBL/GenBank/DDBJ whole genome shotgun (WGS) entry which is preliminary data.</text>
</comment>
<name>A0AB73BVW2_9FUSO</name>
<accession>A0AB73BVW2</accession>
<sequence length="69" mass="7738">MVFTGIQGVGKISFIEKLALFLEWYCSLNNIKGKDVISNFVGKVVVELEKFVALRNVKSAELNCLCLQE</sequence>
<evidence type="ECO:0000313" key="3">
    <source>
        <dbReference type="Proteomes" id="UP000027473"/>
    </source>
</evidence>
<protein>
    <recommendedName>
        <fullName evidence="1">Virulence-associated protein E-like domain-containing protein</fullName>
    </recommendedName>
</protein>
<reference evidence="2 3" key="1">
    <citation type="submission" date="2014-01" db="EMBL/GenBank/DDBJ databases">
        <title>Comparative genomics of Fusobacterium necrophorum wild isolates.</title>
        <authorList>
            <person name="Kittichotirat W."/>
            <person name="Bumgarner R.E."/>
            <person name="Lawrence P."/>
        </authorList>
    </citation>
    <scope>NUCLEOTIDE SEQUENCE [LARGE SCALE GENOMIC DNA]</scope>
    <source>
        <strain evidence="2 3">BL</strain>
    </source>
</reference>
<proteinExistence type="predicted"/>